<comment type="caution">
    <text evidence="2">The sequence shown here is derived from an EMBL/GenBank/DDBJ whole genome shotgun (WGS) entry which is preliminary data.</text>
</comment>
<evidence type="ECO:0000256" key="1">
    <source>
        <dbReference type="SAM" id="SignalP"/>
    </source>
</evidence>
<feature type="chain" id="PRO_5038472675" evidence="1">
    <location>
        <begin position="24"/>
        <end position="168"/>
    </location>
</feature>
<keyword evidence="1" id="KW-0732">Signal</keyword>
<dbReference type="AlphaFoldDB" id="A0A2T6BCI1"/>
<sequence>MYWSRSVWFKVLLAASLFFVSVAAGLERDAHADTSTGKCFWTVKMDPTVVNVAFPDTNVIYYMGKYNLAAGDSLTMKGKFPYARYMSFNAYDPLGQPIDSLADYLIQPDTGSGNPYLKNADPNLSPRDYTVKVRYGPKPANPEPNPPSLPYEFIQTRLIVPVKFPLLS</sequence>
<organism evidence="2 3">
    <name type="scientific">Melghirimyces profundicolus</name>
    <dbReference type="NCBI Taxonomy" id="1242148"/>
    <lineage>
        <taxon>Bacteria</taxon>
        <taxon>Bacillati</taxon>
        <taxon>Bacillota</taxon>
        <taxon>Bacilli</taxon>
        <taxon>Bacillales</taxon>
        <taxon>Thermoactinomycetaceae</taxon>
        <taxon>Melghirimyces</taxon>
    </lineage>
</organism>
<proteinExistence type="predicted"/>
<reference evidence="2 3" key="1">
    <citation type="submission" date="2018-04" db="EMBL/GenBank/DDBJ databases">
        <title>Genomic Encyclopedia of Archaeal and Bacterial Type Strains, Phase II (KMG-II): from individual species to whole genera.</title>
        <authorList>
            <person name="Goeker M."/>
        </authorList>
    </citation>
    <scope>NUCLEOTIDE SEQUENCE [LARGE SCALE GENOMIC DNA]</scope>
    <source>
        <strain evidence="2 3">DSM 45787</strain>
    </source>
</reference>
<accession>A0A2T6BCI1</accession>
<keyword evidence="3" id="KW-1185">Reference proteome</keyword>
<gene>
    <name evidence="2" type="ORF">C8P63_12630</name>
</gene>
<dbReference type="OrthoDB" id="9146291at2"/>
<evidence type="ECO:0000313" key="2">
    <source>
        <dbReference type="EMBL" id="PTX53744.1"/>
    </source>
</evidence>
<evidence type="ECO:0000313" key="3">
    <source>
        <dbReference type="Proteomes" id="UP000244240"/>
    </source>
</evidence>
<feature type="signal peptide" evidence="1">
    <location>
        <begin position="1"/>
        <end position="23"/>
    </location>
</feature>
<dbReference type="RefSeq" id="WP_108025603.1">
    <property type="nucleotide sequence ID" value="NZ_QBKR01000026.1"/>
</dbReference>
<protein>
    <submittedName>
        <fullName evidence="2">Uncharacterized protein</fullName>
    </submittedName>
</protein>
<dbReference type="Proteomes" id="UP000244240">
    <property type="component" value="Unassembled WGS sequence"/>
</dbReference>
<name>A0A2T6BCI1_9BACL</name>
<dbReference type="EMBL" id="QBKR01000026">
    <property type="protein sequence ID" value="PTX53744.1"/>
    <property type="molecule type" value="Genomic_DNA"/>
</dbReference>